<sequence length="429" mass="48800">MDQKLQNEPEQLNNCRYLLDVDDNHIAVNDNAILDRDNPVRSELTFQLLNPDRVHQIVFNNPQMLTAETILKRLQNREPVTDTSYIRFFFPYGTDVGDFIDPERGKLITFETESGDWSVAEGVVEDRHISFVISCYNQKIIQTLFSVYFKCRNIQSYAPVGLTYAYAEIKNVAGIEDVIKVFPIQKKPAVPQIQRFISDKTTSGGSGKLRLNWRISGAKEGQMTPGEIDIFRLPAPGVDVAVNRNMEYRLSIKGNALETDAFVNLYVQPPNILQLDYDPATRQAIWRTQYSEALRLTVGTAFSFVNESGAMEIQMPAKPQIVLRAQGLLYTEFVALNLLGLTLDKAQFFRSRIRVYPQYIHSKWIWKTKDAKEVEFLFTEDGSVWHKASTVSSGEFEYVSEKPLLGAKLVCTISDGTRYPVLLLEGEVV</sequence>
<comment type="caution">
    <text evidence="1">The sequence shown here is derived from an EMBL/GenBank/DDBJ whole genome shotgun (WGS) entry which is preliminary data.</text>
</comment>
<reference evidence="1" key="1">
    <citation type="submission" date="2021-03" db="EMBL/GenBank/DDBJ databases">
        <title>Antimicrobial resistance genes in bacteria isolated from Japanese honey, and their potential for conferring macrolide and lincosamide resistance in the American foulbrood pathogen Paenibacillus larvae.</title>
        <authorList>
            <person name="Okamoto M."/>
            <person name="Kumagai M."/>
            <person name="Kanamori H."/>
            <person name="Takamatsu D."/>
        </authorList>
    </citation>
    <scope>NUCLEOTIDE SEQUENCE</scope>
    <source>
        <strain evidence="1">J2TS6</strain>
    </source>
</reference>
<evidence type="ECO:0000313" key="2">
    <source>
        <dbReference type="Proteomes" id="UP000679779"/>
    </source>
</evidence>
<accession>A0A919XPN3</accession>
<keyword evidence="2" id="KW-1185">Reference proteome</keyword>
<protein>
    <submittedName>
        <fullName evidence="1">Uncharacterized protein</fullName>
    </submittedName>
</protein>
<dbReference type="AlphaFoldDB" id="A0A919XPN3"/>
<evidence type="ECO:0000313" key="1">
    <source>
        <dbReference type="EMBL" id="GIO34447.1"/>
    </source>
</evidence>
<organism evidence="1 2">
    <name type="scientific">Paenibacillus albilobatus</name>
    <dbReference type="NCBI Taxonomy" id="2716884"/>
    <lineage>
        <taxon>Bacteria</taxon>
        <taxon>Bacillati</taxon>
        <taxon>Bacillota</taxon>
        <taxon>Bacilli</taxon>
        <taxon>Bacillales</taxon>
        <taxon>Paenibacillaceae</taxon>
        <taxon>Paenibacillus</taxon>
    </lineage>
</organism>
<proteinExistence type="predicted"/>
<name>A0A919XPN3_9BACL</name>
<dbReference type="EMBL" id="BORQ01000010">
    <property type="protein sequence ID" value="GIO34447.1"/>
    <property type="molecule type" value="Genomic_DNA"/>
</dbReference>
<dbReference type="RefSeq" id="WP_160043960.1">
    <property type="nucleotide sequence ID" value="NZ_BORQ01000010.1"/>
</dbReference>
<gene>
    <name evidence="1" type="ORF">J2TS6_55880</name>
</gene>
<dbReference type="Proteomes" id="UP000679779">
    <property type="component" value="Unassembled WGS sequence"/>
</dbReference>